<dbReference type="Proteomes" id="UP000515162">
    <property type="component" value="Chromosome 3L"/>
</dbReference>
<evidence type="ECO:0000313" key="2">
    <source>
        <dbReference type="RefSeq" id="XP_033161544.1"/>
    </source>
</evidence>
<name>A0A6P8KBD6_DROMA</name>
<evidence type="ECO:0000313" key="1">
    <source>
        <dbReference type="Proteomes" id="UP000515162"/>
    </source>
</evidence>
<proteinExistence type="predicted"/>
<dbReference type="SUPFAM" id="SSF56672">
    <property type="entry name" value="DNA/RNA polymerases"/>
    <property type="match status" value="1"/>
</dbReference>
<dbReference type="GO" id="GO:0071897">
    <property type="term" value="P:DNA biosynthetic process"/>
    <property type="evidence" value="ECO:0007669"/>
    <property type="project" value="UniProtKB-ARBA"/>
</dbReference>
<dbReference type="RefSeq" id="XP_033161544.1">
    <property type="nucleotide sequence ID" value="XM_033305653.1"/>
</dbReference>
<sequence>MEDDSLLRYDFLSRFQFKLDANGFTFSSFSACPEFAPMIRKLIDEYPTSMLAESPVQLRVVPDEKVKPFCHQPSRHPPFEAEAVKKQVDDWLKEGIVLPSTSRFASRTVVVKKLQAQSRTRCDAEEARPWRQKYYS</sequence>
<accession>A0A6P8KBD6</accession>
<dbReference type="Gene3D" id="3.10.10.10">
    <property type="entry name" value="HIV Type 1 Reverse Transcriptase, subunit A, domain 1"/>
    <property type="match status" value="1"/>
</dbReference>
<reference evidence="2" key="1">
    <citation type="submission" date="2025-08" db="UniProtKB">
        <authorList>
            <consortium name="RefSeq"/>
        </authorList>
    </citation>
    <scope>IDENTIFICATION</scope>
    <source>
        <strain evidence="2">Mau12</strain>
        <tissue evidence="2">Whole Body</tissue>
    </source>
</reference>
<protein>
    <submittedName>
        <fullName evidence="2">Uncharacterized protein LOC117141922</fullName>
    </submittedName>
</protein>
<dbReference type="GeneID" id="117141922"/>
<dbReference type="InterPro" id="IPR043502">
    <property type="entry name" value="DNA/RNA_pol_sf"/>
</dbReference>
<dbReference type="AlphaFoldDB" id="A0A6P8KBD6"/>
<gene>
    <name evidence="2" type="primary">LOC117141922</name>
</gene>
<keyword evidence="1" id="KW-1185">Reference proteome</keyword>
<organism evidence="1 2">
    <name type="scientific">Drosophila mauritiana</name>
    <name type="common">Fruit fly</name>
    <dbReference type="NCBI Taxonomy" id="7226"/>
    <lineage>
        <taxon>Eukaryota</taxon>
        <taxon>Metazoa</taxon>
        <taxon>Ecdysozoa</taxon>
        <taxon>Arthropoda</taxon>
        <taxon>Hexapoda</taxon>
        <taxon>Insecta</taxon>
        <taxon>Pterygota</taxon>
        <taxon>Neoptera</taxon>
        <taxon>Endopterygota</taxon>
        <taxon>Diptera</taxon>
        <taxon>Brachycera</taxon>
        <taxon>Muscomorpha</taxon>
        <taxon>Ephydroidea</taxon>
        <taxon>Drosophilidae</taxon>
        <taxon>Drosophila</taxon>
        <taxon>Sophophora</taxon>
    </lineage>
</organism>